<dbReference type="Gramene" id="Psat03G0354200-T1">
    <property type="protein sequence ID" value="KAI5428583.1"/>
    <property type="gene ID" value="KIW84_033542"/>
</dbReference>
<evidence type="ECO:0000313" key="1">
    <source>
        <dbReference type="EMBL" id="KAI5428583.1"/>
    </source>
</evidence>
<proteinExistence type="predicted"/>
<organism evidence="1 2">
    <name type="scientific">Pisum sativum</name>
    <name type="common">Garden pea</name>
    <name type="synonym">Lathyrus oleraceus</name>
    <dbReference type="NCBI Taxonomy" id="3888"/>
    <lineage>
        <taxon>Eukaryota</taxon>
        <taxon>Viridiplantae</taxon>
        <taxon>Streptophyta</taxon>
        <taxon>Embryophyta</taxon>
        <taxon>Tracheophyta</taxon>
        <taxon>Spermatophyta</taxon>
        <taxon>Magnoliopsida</taxon>
        <taxon>eudicotyledons</taxon>
        <taxon>Gunneridae</taxon>
        <taxon>Pentapetalae</taxon>
        <taxon>rosids</taxon>
        <taxon>fabids</taxon>
        <taxon>Fabales</taxon>
        <taxon>Fabaceae</taxon>
        <taxon>Papilionoideae</taxon>
        <taxon>50 kb inversion clade</taxon>
        <taxon>NPAAA clade</taxon>
        <taxon>Hologalegina</taxon>
        <taxon>IRL clade</taxon>
        <taxon>Fabeae</taxon>
        <taxon>Lathyrus</taxon>
    </lineage>
</organism>
<evidence type="ECO:0000313" key="2">
    <source>
        <dbReference type="Proteomes" id="UP001058974"/>
    </source>
</evidence>
<dbReference type="Proteomes" id="UP001058974">
    <property type="component" value="Chromosome 3"/>
</dbReference>
<accession>A0A9D4XYB8</accession>
<dbReference type="EMBL" id="JAMSHJ010000003">
    <property type="protein sequence ID" value="KAI5428583.1"/>
    <property type="molecule type" value="Genomic_DNA"/>
</dbReference>
<comment type="caution">
    <text evidence="1">The sequence shown here is derived from an EMBL/GenBank/DDBJ whole genome shotgun (WGS) entry which is preliminary data.</text>
</comment>
<keyword evidence="2" id="KW-1185">Reference proteome</keyword>
<protein>
    <submittedName>
        <fullName evidence="1">Uncharacterized protein</fullName>
    </submittedName>
</protein>
<name>A0A9D4XYB8_PEA</name>
<gene>
    <name evidence="1" type="ORF">KIW84_033542</name>
</gene>
<reference evidence="1 2" key="1">
    <citation type="journal article" date="2022" name="Nat. Genet.">
        <title>Improved pea reference genome and pan-genome highlight genomic features and evolutionary characteristics.</title>
        <authorList>
            <person name="Yang T."/>
            <person name="Liu R."/>
            <person name="Luo Y."/>
            <person name="Hu S."/>
            <person name="Wang D."/>
            <person name="Wang C."/>
            <person name="Pandey M.K."/>
            <person name="Ge S."/>
            <person name="Xu Q."/>
            <person name="Li N."/>
            <person name="Li G."/>
            <person name="Huang Y."/>
            <person name="Saxena R.K."/>
            <person name="Ji Y."/>
            <person name="Li M."/>
            <person name="Yan X."/>
            <person name="He Y."/>
            <person name="Liu Y."/>
            <person name="Wang X."/>
            <person name="Xiang C."/>
            <person name="Varshney R.K."/>
            <person name="Ding H."/>
            <person name="Gao S."/>
            <person name="Zong X."/>
        </authorList>
    </citation>
    <scope>NUCLEOTIDE SEQUENCE [LARGE SCALE GENOMIC DNA]</scope>
    <source>
        <strain evidence="1 2">cv. Zhongwan 6</strain>
    </source>
</reference>
<sequence length="124" mass="14673">MKAIRVARHAEEEDEEDRDLLELARLLKQEEKVIRPPEERVEIVIPSTAEVRKEVKLEPLQRRVESRMVALLKGVCRYFRLVMSKYARVEHRCRCTQATMERRLSSKETERRCYLSEGPGDFVS</sequence>
<dbReference type="AlphaFoldDB" id="A0A9D4XYB8"/>